<reference evidence="2 3" key="1">
    <citation type="journal article" date="2019" name="Int. J. Syst. Evol. Microbiol.">
        <title>The Global Catalogue of Microorganisms (GCM) 10K type strain sequencing project: providing services to taxonomists for standard genome sequencing and annotation.</title>
        <authorList>
            <consortium name="The Broad Institute Genomics Platform"/>
            <consortium name="The Broad Institute Genome Sequencing Center for Infectious Disease"/>
            <person name="Wu L."/>
            <person name="Ma J."/>
        </authorList>
    </citation>
    <scope>NUCLEOTIDE SEQUENCE [LARGE SCALE GENOMIC DNA]</scope>
    <source>
        <strain evidence="2 3">CGMCC 1.12562</strain>
    </source>
</reference>
<dbReference type="Gene3D" id="3.50.50.60">
    <property type="entry name" value="FAD/NAD(P)-binding domain"/>
    <property type="match status" value="1"/>
</dbReference>
<feature type="domain" description="FAD-binding" evidence="1">
    <location>
        <begin position="21"/>
        <end position="355"/>
    </location>
</feature>
<gene>
    <name evidence="2" type="ORF">ACFOKC_06145</name>
</gene>
<name>A0ABD5NDH9_9EURY</name>
<dbReference type="SUPFAM" id="SSF51905">
    <property type="entry name" value="FAD/NAD(P)-binding domain"/>
    <property type="match status" value="1"/>
</dbReference>
<evidence type="ECO:0000313" key="3">
    <source>
        <dbReference type="Proteomes" id="UP001595660"/>
    </source>
</evidence>
<keyword evidence="2" id="KW-0560">Oxidoreductase</keyword>
<dbReference type="RefSeq" id="WP_232571565.1">
    <property type="nucleotide sequence ID" value="NZ_CP089466.1"/>
</dbReference>
<dbReference type="PANTHER" id="PTHR43422:SF3">
    <property type="entry name" value="THIAMINE THIAZOLE SYNTHASE"/>
    <property type="match status" value="1"/>
</dbReference>
<dbReference type="InterPro" id="IPR002938">
    <property type="entry name" value="FAD-bd"/>
</dbReference>
<dbReference type="AlphaFoldDB" id="A0ABD5NDH9"/>
<dbReference type="Proteomes" id="UP001595660">
    <property type="component" value="Unassembled WGS sequence"/>
</dbReference>
<dbReference type="GeneID" id="69116772"/>
<keyword evidence="3" id="KW-1185">Reference proteome</keyword>
<dbReference type="EC" id="1.-.-.-" evidence="2"/>
<dbReference type="Pfam" id="PF01494">
    <property type="entry name" value="FAD_binding_3"/>
    <property type="match status" value="1"/>
</dbReference>
<comment type="caution">
    <text evidence="2">The sequence shown here is derived from an EMBL/GenBank/DDBJ whole genome shotgun (WGS) entry which is preliminary data.</text>
</comment>
<dbReference type="GO" id="GO:0016491">
    <property type="term" value="F:oxidoreductase activity"/>
    <property type="evidence" value="ECO:0007669"/>
    <property type="project" value="UniProtKB-KW"/>
</dbReference>
<evidence type="ECO:0000313" key="2">
    <source>
        <dbReference type="EMBL" id="MFC3477302.1"/>
    </source>
</evidence>
<dbReference type="Gene3D" id="3.30.9.100">
    <property type="match status" value="1"/>
</dbReference>
<organism evidence="2 3">
    <name type="scientific">Halobacterium litoreum</name>
    <dbReference type="NCBI Taxonomy" id="2039234"/>
    <lineage>
        <taxon>Archaea</taxon>
        <taxon>Methanobacteriati</taxon>
        <taxon>Methanobacteriota</taxon>
        <taxon>Stenosarchaea group</taxon>
        <taxon>Halobacteria</taxon>
        <taxon>Halobacteriales</taxon>
        <taxon>Halobacteriaceae</taxon>
        <taxon>Halobacterium</taxon>
    </lineage>
</organism>
<protein>
    <submittedName>
        <fullName evidence="2">NAD(P)/FAD-dependent oxidoreductase</fullName>
        <ecNumber evidence="2">1.-.-.-</ecNumber>
    </submittedName>
</protein>
<accession>A0ABD5NDH9</accession>
<dbReference type="PANTHER" id="PTHR43422">
    <property type="entry name" value="THIAMINE THIAZOLE SYNTHASE"/>
    <property type="match status" value="1"/>
</dbReference>
<evidence type="ECO:0000259" key="1">
    <source>
        <dbReference type="Pfam" id="PF01494"/>
    </source>
</evidence>
<dbReference type="InterPro" id="IPR036188">
    <property type="entry name" value="FAD/NAD-bd_sf"/>
</dbReference>
<sequence>MTLASVPRYDPDAAARVGDHAVVVGGSVAGLLAARVLADAFDRVTVVDRDAFPDDPVARDGVPQARQPHVLLEAGRATLEDLFPGYGEDVVAAGGLMLDWTTDLVHYERGGFLASGASPETLYAASRPLFEHAIRARVAARDDVTLEGDCAFLGYRADGDRIAGVDVRRGDGARASVDADLVVDATGRASKTPRWLADNGYPTPPEDTVDVDVTYATTVVERPTDDRRVLFSPPTPPRTRGGGAFPVEGDRWLVTMQGVHGDDPPTDRDGFVEFADSLPVPQVARVLREQAWVTDDIASYPFPSNRRRRYETLDDFPEGLLVVGDAVASFNPVYGQGMSVAALEAVCLHRALADGGRENLAARFFDRATAAVDPAWLLATSSDLARPQTDGSLALHERAFDRYVARLVERAHDDGVLATAYGRVLTMERSPTSLLRPRLAARTLLPSR</sequence>
<proteinExistence type="predicted"/>
<dbReference type="EMBL" id="JBHRWN010000002">
    <property type="protein sequence ID" value="MFC3477302.1"/>
    <property type="molecule type" value="Genomic_DNA"/>
</dbReference>